<evidence type="ECO:0008006" key="4">
    <source>
        <dbReference type="Google" id="ProtNLM"/>
    </source>
</evidence>
<dbReference type="GeneID" id="25267853"/>
<keyword evidence="1" id="KW-0732">Signal</keyword>
<dbReference type="Proteomes" id="UP000027361">
    <property type="component" value="Unassembled WGS sequence"/>
</dbReference>
<organism evidence="2 3">
    <name type="scientific">Tilletiaria anomala (strain ATCC 24038 / CBS 436.72 / UBC 951)</name>
    <dbReference type="NCBI Taxonomy" id="1037660"/>
    <lineage>
        <taxon>Eukaryota</taxon>
        <taxon>Fungi</taxon>
        <taxon>Dikarya</taxon>
        <taxon>Basidiomycota</taxon>
        <taxon>Ustilaginomycotina</taxon>
        <taxon>Exobasidiomycetes</taxon>
        <taxon>Georgefischeriales</taxon>
        <taxon>Tilletiariaceae</taxon>
        <taxon>Tilletiaria</taxon>
    </lineage>
</organism>
<feature type="signal peptide" evidence="1">
    <location>
        <begin position="1"/>
        <end position="31"/>
    </location>
</feature>
<reference evidence="2 3" key="1">
    <citation type="submission" date="2014-05" db="EMBL/GenBank/DDBJ databases">
        <title>Draft genome sequence of a rare smut relative, Tilletiaria anomala UBC 951.</title>
        <authorList>
            <consortium name="DOE Joint Genome Institute"/>
            <person name="Toome M."/>
            <person name="Kuo A."/>
            <person name="Henrissat B."/>
            <person name="Lipzen A."/>
            <person name="Tritt A."/>
            <person name="Yoshinaga Y."/>
            <person name="Zane M."/>
            <person name="Barry K."/>
            <person name="Grigoriev I.V."/>
            <person name="Spatafora J.W."/>
            <person name="Aimea M.C."/>
        </authorList>
    </citation>
    <scope>NUCLEOTIDE SEQUENCE [LARGE SCALE GENOMIC DNA]</scope>
    <source>
        <strain evidence="2 3">UBC 951</strain>
    </source>
</reference>
<comment type="caution">
    <text evidence="2">The sequence shown here is derived from an EMBL/GenBank/DDBJ whole genome shotgun (WGS) entry which is preliminary data.</text>
</comment>
<dbReference type="HOGENOM" id="CLU_2265574_0_0_1"/>
<sequence>MLIRWRDLHQNLFPLLSLITSLSSLINTLSAQAIPSEHIARIAHAQGKSQYEEREKRNKGNVRCITVTRHRSFVEDAGSSLGDRSSFASMGASTRAAFIGPAS</sequence>
<dbReference type="AlphaFoldDB" id="A0A066V4M5"/>
<dbReference type="EMBL" id="JMSN01000230">
    <property type="protein sequence ID" value="KDN35193.1"/>
    <property type="molecule type" value="Genomic_DNA"/>
</dbReference>
<gene>
    <name evidence="2" type="ORF">K437DRAFT_82045</name>
</gene>
<proteinExistence type="predicted"/>
<keyword evidence="3" id="KW-1185">Reference proteome</keyword>
<protein>
    <recommendedName>
        <fullName evidence="4">Secreted protein</fullName>
    </recommendedName>
</protein>
<dbReference type="RefSeq" id="XP_013239756.1">
    <property type="nucleotide sequence ID" value="XM_013384302.1"/>
</dbReference>
<evidence type="ECO:0000256" key="1">
    <source>
        <dbReference type="SAM" id="SignalP"/>
    </source>
</evidence>
<accession>A0A066V4M5</accession>
<dbReference type="InParanoid" id="A0A066V4M5"/>
<evidence type="ECO:0000313" key="3">
    <source>
        <dbReference type="Proteomes" id="UP000027361"/>
    </source>
</evidence>
<name>A0A066V4M5_TILAU</name>
<feature type="chain" id="PRO_5001627820" description="Secreted protein" evidence="1">
    <location>
        <begin position="32"/>
        <end position="103"/>
    </location>
</feature>
<evidence type="ECO:0000313" key="2">
    <source>
        <dbReference type="EMBL" id="KDN35193.1"/>
    </source>
</evidence>